<protein>
    <submittedName>
        <fullName evidence="4">Anthranilate phosphoribosyltransferase</fullName>
    </submittedName>
</protein>
<dbReference type="Gene3D" id="3.40.1030.10">
    <property type="entry name" value="Nucleoside phosphorylase/phosphoribosyltransferase catalytic domain"/>
    <property type="match status" value="1"/>
</dbReference>
<evidence type="ECO:0000313" key="4">
    <source>
        <dbReference type="EMBL" id="EQD68784.1"/>
    </source>
</evidence>
<name>T1CLD6_9ZZZZ</name>
<dbReference type="EMBL" id="AUZZ01000211">
    <property type="protein sequence ID" value="EQD68784.1"/>
    <property type="molecule type" value="Genomic_DNA"/>
</dbReference>
<evidence type="ECO:0000256" key="2">
    <source>
        <dbReference type="ARBA" id="ARBA00022679"/>
    </source>
</evidence>
<feature type="non-terminal residue" evidence="4">
    <location>
        <position position="167"/>
    </location>
</feature>
<feature type="non-terminal residue" evidence="4">
    <location>
        <position position="1"/>
    </location>
</feature>
<accession>T1CLD6</accession>
<gene>
    <name evidence="4" type="ORF">B2A_00289</name>
</gene>
<dbReference type="GO" id="GO:0000162">
    <property type="term" value="P:L-tryptophan biosynthetic process"/>
    <property type="evidence" value="ECO:0007669"/>
    <property type="project" value="InterPro"/>
</dbReference>
<evidence type="ECO:0000256" key="1">
    <source>
        <dbReference type="ARBA" id="ARBA00022676"/>
    </source>
</evidence>
<dbReference type="InterPro" id="IPR005940">
    <property type="entry name" value="Anthranilate_Pribosyl_Tfrase"/>
</dbReference>
<proteinExistence type="predicted"/>
<dbReference type="PANTHER" id="PTHR43285">
    <property type="entry name" value="ANTHRANILATE PHOSPHORIBOSYLTRANSFERASE"/>
    <property type="match status" value="1"/>
</dbReference>
<organism evidence="4">
    <name type="scientific">mine drainage metagenome</name>
    <dbReference type="NCBI Taxonomy" id="410659"/>
    <lineage>
        <taxon>unclassified sequences</taxon>
        <taxon>metagenomes</taxon>
        <taxon>ecological metagenomes</taxon>
    </lineage>
</organism>
<dbReference type="PANTHER" id="PTHR43285:SF2">
    <property type="entry name" value="ANTHRANILATE PHOSPHORIBOSYLTRANSFERASE"/>
    <property type="match status" value="1"/>
</dbReference>
<evidence type="ECO:0000259" key="3">
    <source>
        <dbReference type="Pfam" id="PF00591"/>
    </source>
</evidence>
<dbReference type="GO" id="GO:0004048">
    <property type="term" value="F:anthranilate phosphoribosyltransferase activity"/>
    <property type="evidence" value="ECO:0007669"/>
    <property type="project" value="InterPro"/>
</dbReference>
<dbReference type="AlphaFoldDB" id="T1CLD6"/>
<reference evidence="4" key="1">
    <citation type="submission" date="2013-08" db="EMBL/GenBank/DDBJ databases">
        <authorList>
            <person name="Mendez C."/>
            <person name="Richter M."/>
            <person name="Ferrer M."/>
            <person name="Sanchez J."/>
        </authorList>
    </citation>
    <scope>NUCLEOTIDE SEQUENCE</scope>
</reference>
<dbReference type="Pfam" id="PF00591">
    <property type="entry name" value="Glycos_transf_3"/>
    <property type="match status" value="1"/>
</dbReference>
<reference evidence="4" key="2">
    <citation type="journal article" date="2014" name="ISME J.">
        <title>Microbial stratification in low pH oxic and suboxic macroscopic growths along an acid mine drainage.</title>
        <authorList>
            <person name="Mendez-Garcia C."/>
            <person name="Mesa V."/>
            <person name="Sprenger R.R."/>
            <person name="Richter M."/>
            <person name="Diez M.S."/>
            <person name="Solano J."/>
            <person name="Bargiela R."/>
            <person name="Golyshina O.V."/>
            <person name="Manteca A."/>
            <person name="Ramos J.L."/>
            <person name="Gallego J.R."/>
            <person name="Llorente I."/>
            <person name="Martins Dos Santos V.A."/>
            <person name="Jensen O.N."/>
            <person name="Pelaez A.I."/>
            <person name="Sanchez J."/>
            <person name="Ferrer M."/>
        </authorList>
    </citation>
    <scope>NUCLEOTIDE SEQUENCE</scope>
</reference>
<comment type="caution">
    <text evidence="4">The sequence shown here is derived from an EMBL/GenBank/DDBJ whole genome shotgun (WGS) entry which is preliminary data.</text>
</comment>
<feature type="domain" description="Glycosyl transferase family 3" evidence="3">
    <location>
        <begin position="4"/>
        <end position="158"/>
    </location>
</feature>
<keyword evidence="1 4" id="KW-0328">Glycosyltransferase</keyword>
<dbReference type="InterPro" id="IPR000312">
    <property type="entry name" value="Glycosyl_Trfase_fam3"/>
</dbReference>
<dbReference type="GO" id="GO:0005829">
    <property type="term" value="C:cytosol"/>
    <property type="evidence" value="ECO:0007669"/>
    <property type="project" value="TreeGrafter"/>
</dbReference>
<keyword evidence="2 4" id="KW-0808">Transferase</keyword>
<dbReference type="InterPro" id="IPR035902">
    <property type="entry name" value="Nuc_phospho_transferase"/>
</dbReference>
<sequence>ARGRCGSSDLLLALGLPVDRNVAFARACYDRERLAFLHAPLFHPVLARLADARRILGVPTVLNRLGPLAHPAGVTRQVTGVPTPGDTGPTAAALRALGVRRGVTMASADGRDEFSPRRTTHAVFWSGSSVRRRRIDPSRFLLGDERTGSWAALPPADAAEETDRIFA</sequence>
<dbReference type="SUPFAM" id="SSF52418">
    <property type="entry name" value="Nucleoside phosphorylase/phosphoribosyltransferase catalytic domain"/>
    <property type="match status" value="1"/>
</dbReference>